<evidence type="ECO:0000313" key="2">
    <source>
        <dbReference type="Proteomes" id="UP000559653"/>
    </source>
</evidence>
<gene>
    <name evidence="1" type="ORF">H2B03_05820</name>
</gene>
<dbReference type="Proteomes" id="UP000559653">
    <property type="component" value="Unassembled WGS sequence"/>
</dbReference>
<proteinExistence type="predicted"/>
<reference evidence="1 2" key="1">
    <citation type="journal article" date="2020" name="Appl. Environ. Microbiol.">
        <title>Genomic Characteristics of a Novel Species of Ammonia-Oxidizing Archaea from the Jiulong River Estuary.</title>
        <authorList>
            <person name="Zou D."/>
            <person name="Wan R."/>
            <person name="Han L."/>
            <person name="Xu M.N."/>
            <person name="Liu Y."/>
            <person name="Liu H."/>
            <person name="Kao S.J."/>
            <person name="Li M."/>
        </authorList>
    </citation>
    <scope>NUCLEOTIDE SEQUENCE [LARGE SCALE GENOMIC DNA]</scope>
    <source>
        <strain evidence="1">W1bin1</strain>
    </source>
</reference>
<dbReference type="EMBL" id="JACEMZ010000036">
    <property type="protein sequence ID" value="MBA4452670.1"/>
    <property type="molecule type" value="Genomic_DNA"/>
</dbReference>
<comment type="caution">
    <text evidence="1">The sequence shown here is derived from an EMBL/GenBank/DDBJ whole genome shotgun (WGS) entry which is preliminary data.</text>
</comment>
<organism evidence="1 2">
    <name type="scientific">Candidatus Nitrosomaritimum aestuariumsis</name>
    <dbReference type="NCBI Taxonomy" id="3342354"/>
    <lineage>
        <taxon>Archaea</taxon>
        <taxon>Nitrososphaerota</taxon>
        <taxon>Nitrososphaeria</taxon>
        <taxon>Nitrosopumilales</taxon>
        <taxon>Nitrosopumilaceae</taxon>
        <taxon>Candidatus Nitrosomaritimum</taxon>
    </lineage>
</organism>
<evidence type="ECO:0000313" key="1">
    <source>
        <dbReference type="EMBL" id="MBA4452670.1"/>
    </source>
</evidence>
<name>A0AC60VZ72_9ARCH</name>
<accession>A0AC60VZ72</accession>
<protein>
    <submittedName>
        <fullName evidence="1">Uncharacterized protein</fullName>
    </submittedName>
</protein>
<sequence>MTEHQNYDDFVEDGNLKDIPGISQEKQTVVNENQVNEAFAPANDAFSGLREAGDWLMNMISEFFSDVFGNLM</sequence>